<evidence type="ECO:0008006" key="4">
    <source>
        <dbReference type="Google" id="ProtNLM"/>
    </source>
</evidence>
<keyword evidence="3" id="KW-1185">Reference proteome</keyword>
<proteinExistence type="predicted"/>
<feature type="chain" id="PRO_5041086262" description="DUF5017 domain-containing protein" evidence="1">
    <location>
        <begin position="23"/>
        <end position="200"/>
    </location>
</feature>
<evidence type="ECO:0000256" key="1">
    <source>
        <dbReference type="SAM" id="SignalP"/>
    </source>
</evidence>
<reference evidence="3" key="1">
    <citation type="submission" date="2019-01" db="EMBL/GenBank/DDBJ databases">
        <title>Cytophagaceae bacterium strain CAR-16.</title>
        <authorList>
            <person name="Chen W.-M."/>
        </authorList>
    </citation>
    <scope>NUCLEOTIDE SEQUENCE [LARGE SCALE GENOMIC DNA]</scope>
    <source>
        <strain evidence="3">ICH-30</strain>
    </source>
</reference>
<name>A0A4Q1KZ29_9FLAO</name>
<evidence type="ECO:0000313" key="3">
    <source>
        <dbReference type="Proteomes" id="UP000289734"/>
    </source>
</evidence>
<organism evidence="2 3">
    <name type="scientific">Flavobacterium piscinae</name>
    <dbReference type="NCBI Taxonomy" id="2506424"/>
    <lineage>
        <taxon>Bacteria</taxon>
        <taxon>Pseudomonadati</taxon>
        <taxon>Bacteroidota</taxon>
        <taxon>Flavobacteriia</taxon>
        <taxon>Flavobacteriales</taxon>
        <taxon>Flavobacteriaceae</taxon>
        <taxon>Flavobacterium</taxon>
    </lineage>
</organism>
<protein>
    <recommendedName>
        <fullName evidence="4">DUF5017 domain-containing protein</fullName>
    </recommendedName>
</protein>
<dbReference type="EMBL" id="SBKQ01000001">
    <property type="protein sequence ID" value="RXR35527.1"/>
    <property type="molecule type" value="Genomic_DNA"/>
</dbReference>
<accession>A0A4Q1KZ29</accession>
<dbReference type="PROSITE" id="PS51257">
    <property type="entry name" value="PROKAR_LIPOPROTEIN"/>
    <property type="match status" value="1"/>
</dbReference>
<dbReference type="Proteomes" id="UP000289734">
    <property type="component" value="Unassembled WGS sequence"/>
</dbReference>
<dbReference type="AlphaFoldDB" id="A0A4Q1KZ29"/>
<evidence type="ECO:0000313" key="2">
    <source>
        <dbReference type="EMBL" id="RXR35527.1"/>
    </source>
</evidence>
<sequence>MKKTQQLIIIIFSIGLFTSSCSSDDSNNSGQNTNSTFTLNGFEYATPNGYFTHQSNDGTGYKNLIILTNGVVLSDPFDADTLNANEFSSNTSNIIVFTINSSSTNEITEGTYILDNTNHDGIGNLYWTTLITGITIQNNLIDSYNYESYTSNNSSNPIVTGSITIAKNQNNYEITYILNQNNAVINGSFSGLLSDLEYSE</sequence>
<feature type="signal peptide" evidence="1">
    <location>
        <begin position="1"/>
        <end position="22"/>
    </location>
</feature>
<keyword evidence="1" id="KW-0732">Signal</keyword>
<comment type="caution">
    <text evidence="2">The sequence shown here is derived from an EMBL/GenBank/DDBJ whole genome shotgun (WGS) entry which is preliminary data.</text>
</comment>
<dbReference type="RefSeq" id="WP_129462949.1">
    <property type="nucleotide sequence ID" value="NZ_JACSXZ010000001.1"/>
</dbReference>
<gene>
    <name evidence="2" type="ORF">EQG68_01120</name>
</gene>